<evidence type="ECO:0000256" key="4">
    <source>
        <dbReference type="ARBA" id="ARBA00023163"/>
    </source>
</evidence>
<keyword evidence="7" id="KW-1185">Reference proteome</keyword>
<keyword evidence="3" id="KW-0238">DNA-binding</keyword>
<keyword evidence="1" id="KW-0963">Cytoplasm</keyword>
<dbReference type="InterPro" id="IPR050204">
    <property type="entry name" value="AraC_XylS_family_regulators"/>
</dbReference>
<dbReference type="InterPro" id="IPR018060">
    <property type="entry name" value="HTH_AraC"/>
</dbReference>
<feature type="domain" description="HTH araC/xylS-type" evidence="5">
    <location>
        <begin position="197"/>
        <end position="301"/>
    </location>
</feature>
<name>A0ABV5VQX9_9BACL</name>
<reference evidence="6 7" key="1">
    <citation type="submission" date="2024-09" db="EMBL/GenBank/DDBJ databases">
        <authorList>
            <person name="Sun Q."/>
            <person name="Mori K."/>
        </authorList>
    </citation>
    <scope>NUCLEOTIDE SEQUENCE [LARGE SCALE GENOMIC DNA]</scope>
    <source>
        <strain evidence="6 7">JCM 12520</strain>
    </source>
</reference>
<sequence length="303" mass="33662">MDIELYFPNMTSTLQITGCGCGVKPPGWSFPAHHHHLFELLYCFGGAAVHHANGQAVPFRKGDWFWIKAGVKHGTDNDGPEPYTFFNIHFDIDDPELRKTLSSADFGLLPHAEAEQTGLPALVERIERMMADSLPALASPLVGPEPLPPLTLRPGQKLELQAVILLMIQQIVDRLPQTFRAEAPVPAQPPVTTSLETDVAHRIEERLRLMALGLAGNSIESIARELHMSRSQCTKTFTKVYGVSPRGYVSRLVTNRAKELLVTTSMSVEEIAFGLGFRSVSHFSRQFRRWTGLSPLQYRPKGG</sequence>
<dbReference type="SUPFAM" id="SSF51215">
    <property type="entry name" value="Regulatory protein AraC"/>
    <property type="match status" value="1"/>
</dbReference>
<dbReference type="PRINTS" id="PR00032">
    <property type="entry name" value="HTHARAC"/>
</dbReference>
<dbReference type="CDD" id="cd02208">
    <property type="entry name" value="cupin_RmlC-like"/>
    <property type="match status" value="1"/>
</dbReference>
<comment type="caution">
    <text evidence="6">The sequence shown here is derived from an EMBL/GenBank/DDBJ whole genome shotgun (WGS) entry which is preliminary data.</text>
</comment>
<protein>
    <submittedName>
        <fullName evidence="6">Helix-turn-helix domain-containing protein</fullName>
    </submittedName>
</protein>
<proteinExistence type="predicted"/>
<dbReference type="Gene3D" id="1.10.10.60">
    <property type="entry name" value="Homeodomain-like"/>
    <property type="match status" value="2"/>
</dbReference>
<dbReference type="EMBL" id="JBHMAG010000003">
    <property type="protein sequence ID" value="MFB9750560.1"/>
    <property type="molecule type" value="Genomic_DNA"/>
</dbReference>
<evidence type="ECO:0000313" key="6">
    <source>
        <dbReference type="EMBL" id="MFB9750560.1"/>
    </source>
</evidence>
<dbReference type="InterPro" id="IPR020449">
    <property type="entry name" value="Tscrpt_reg_AraC-type_HTH"/>
</dbReference>
<dbReference type="InterPro" id="IPR003313">
    <property type="entry name" value="AraC-bd"/>
</dbReference>
<dbReference type="SUPFAM" id="SSF46689">
    <property type="entry name" value="Homeodomain-like"/>
    <property type="match status" value="1"/>
</dbReference>
<dbReference type="PANTHER" id="PTHR46796">
    <property type="entry name" value="HTH-TYPE TRANSCRIPTIONAL ACTIVATOR RHAS-RELATED"/>
    <property type="match status" value="1"/>
</dbReference>
<dbReference type="PROSITE" id="PS01124">
    <property type="entry name" value="HTH_ARAC_FAMILY_2"/>
    <property type="match status" value="1"/>
</dbReference>
<evidence type="ECO:0000313" key="7">
    <source>
        <dbReference type="Proteomes" id="UP001589619"/>
    </source>
</evidence>
<dbReference type="RefSeq" id="WP_344906816.1">
    <property type="nucleotide sequence ID" value="NZ_BAAAYO010000005.1"/>
</dbReference>
<organism evidence="6 7">
    <name type="scientific">Paenibacillus hodogayensis</name>
    <dbReference type="NCBI Taxonomy" id="279208"/>
    <lineage>
        <taxon>Bacteria</taxon>
        <taxon>Bacillati</taxon>
        <taxon>Bacillota</taxon>
        <taxon>Bacilli</taxon>
        <taxon>Bacillales</taxon>
        <taxon>Paenibacillaceae</taxon>
        <taxon>Paenibacillus</taxon>
    </lineage>
</organism>
<evidence type="ECO:0000259" key="5">
    <source>
        <dbReference type="PROSITE" id="PS01124"/>
    </source>
</evidence>
<evidence type="ECO:0000256" key="1">
    <source>
        <dbReference type="ARBA" id="ARBA00022490"/>
    </source>
</evidence>
<accession>A0ABV5VQX9</accession>
<keyword evidence="4" id="KW-0804">Transcription</keyword>
<evidence type="ECO:0000256" key="2">
    <source>
        <dbReference type="ARBA" id="ARBA00023015"/>
    </source>
</evidence>
<dbReference type="PANTHER" id="PTHR46796:SF13">
    <property type="entry name" value="HTH-TYPE TRANSCRIPTIONAL ACTIVATOR RHAS"/>
    <property type="match status" value="1"/>
</dbReference>
<dbReference type="Pfam" id="PF12833">
    <property type="entry name" value="HTH_18"/>
    <property type="match status" value="1"/>
</dbReference>
<dbReference type="InterPro" id="IPR014710">
    <property type="entry name" value="RmlC-like_jellyroll"/>
</dbReference>
<gene>
    <name evidence="6" type="ORF">ACFFNY_03160</name>
</gene>
<dbReference type="InterPro" id="IPR009057">
    <property type="entry name" value="Homeodomain-like_sf"/>
</dbReference>
<dbReference type="InterPro" id="IPR037923">
    <property type="entry name" value="HTH-like"/>
</dbReference>
<dbReference type="Pfam" id="PF02311">
    <property type="entry name" value="AraC_binding"/>
    <property type="match status" value="1"/>
</dbReference>
<dbReference type="SMART" id="SM00342">
    <property type="entry name" value="HTH_ARAC"/>
    <property type="match status" value="1"/>
</dbReference>
<evidence type="ECO:0000256" key="3">
    <source>
        <dbReference type="ARBA" id="ARBA00023125"/>
    </source>
</evidence>
<dbReference type="Proteomes" id="UP001589619">
    <property type="component" value="Unassembled WGS sequence"/>
</dbReference>
<dbReference type="Gene3D" id="2.60.120.10">
    <property type="entry name" value="Jelly Rolls"/>
    <property type="match status" value="1"/>
</dbReference>
<keyword evidence="2" id="KW-0805">Transcription regulation</keyword>